<dbReference type="EMBL" id="JAJFZQ010000005">
    <property type="protein sequence ID" value="MCC3265994.1"/>
    <property type="molecule type" value="Genomic_DNA"/>
</dbReference>
<accession>A0ABS8GH77</accession>
<feature type="domain" description="DprA winged helix" evidence="1">
    <location>
        <begin position="35"/>
        <end position="85"/>
    </location>
</feature>
<proteinExistence type="predicted"/>
<dbReference type="RefSeq" id="WP_227890809.1">
    <property type="nucleotide sequence ID" value="NZ_JAJFZQ010000005.1"/>
</dbReference>
<gene>
    <name evidence="2" type="ORF">LJ752_08040</name>
</gene>
<comment type="caution">
    <text evidence="2">The sequence shown here is derived from an EMBL/GenBank/DDBJ whole genome shotgun (WGS) entry which is preliminary data.</text>
</comment>
<evidence type="ECO:0000259" key="1">
    <source>
        <dbReference type="Pfam" id="PF17782"/>
    </source>
</evidence>
<name>A0ABS8GH77_9MICC</name>
<dbReference type="Gene3D" id="1.10.10.10">
    <property type="entry name" value="Winged helix-like DNA-binding domain superfamily/Winged helix DNA-binding domain"/>
    <property type="match status" value="1"/>
</dbReference>
<protein>
    <recommendedName>
        <fullName evidence="1">DprA winged helix domain-containing protein</fullName>
    </recommendedName>
</protein>
<evidence type="ECO:0000313" key="3">
    <source>
        <dbReference type="Proteomes" id="UP001139168"/>
    </source>
</evidence>
<dbReference type="InterPro" id="IPR036388">
    <property type="entry name" value="WH-like_DNA-bd_sf"/>
</dbReference>
<dbReference type="InterPro" id="IPR041614">
    <property type="entry name" value="DprA_WH"/>
</dbReference>
<sequence length="134" mass="14399">MSTDRTAPGYVPRLLSAAAFLTNRATEESLVELRLTHERTVILRLLSESSATEDQLCVRSGLASACVRDCVLALQHCGYIASAPGAAWTITPAGTTISVAADHTEARLMSLVDNDVESLRRELHALITALTPPR</sequence>
<dbReference type="Proteomes" id="UP001139168">
    <property type="component" value="Unassembled WGS sequence"/>
</dbReference>
<dbReference type="InterPro" id="IPR036390">
    <property type="entry name" value="WH_DNA-bd_sf"/>
</dbReference>
<keyword evidence="3" id="KW-1185">Reference proteome</keyword>
<evidence type="ECO:0000313" key="2">
    <source>
        <dbReference type="EMBL" id="MCC3265994.1"/>
    </source>
</evidence>
<dbReference type="Pfam" id="PF17782">
    <property type="entry name" value="WHD_DprA"/>
    <property type="match status" value="1"/>
</dbReference>
<dbReference type="SUPFAM" id="SSF46785">
    <property type="entry name" value="Winged helix' DNA-binding domain"/>
    <property type="match status" value="1"/>
</dbReference>
<organism evidence="2 3">
    <name type="scientific">Arthrobacter gengyunqii</name>
    <dbReference type="NCBI Taxonomy" id="2886940"/>
    <lineage>
        <taxon>Bacteria</taxon>
        <taxon>Bacillati</taxon>
        <taxon>Actinomycetota</taxon>
        <taxon>Actinomycetes</taxon>
        <taxon>Micrococcales</taxon>
        <taxon>Micrococcaceae</taxon>
        <taxon>Arthrobacter</taxon>
    </lineage>
</organism>
<reference evidence="2" key="1">
    <citation type="submission" date="2021-10" db="EMBL/GenBank/DDBJ databases">
        <title>Novel species in genus Arthrobacter.</title>
        <authorList>
            <person name="Liu Y."/>
        </authorList>
    </citation>
    <scope>NUCLEOTIDE SEQUENCE</scope>
    <source>
        <strain evidence="2">Zg-Y786</strain>
    </source>
</reference>